<evidence type="ECO:0000256" key="1">
    <source>
        <dbReference type="SAM" id="SignalP"/>
    </source>
</evidence>
<feature type="signal peptide" evidence="1">
    <location>
        <begin position="1"/>
        <end position="20"/>
    </location>
</feature>
<evidence type="ECO:0000313" key="2">
    <source>
        <dbReference type="EMBL" id="VDN16724.1"/>
    </source>
</evidence>
<proteinExistence type="predicted"/>
<dbReference type="AlphaFoldDB" id="A0A3P7LIU9"/>
<name>A0A3P7LIU9_DIBLA</name>
<feature type="chain" id="PRO_5018092155" evidence="1">
    <location>
        <begin position="21"/>
        <end position="53"/>
    </location>
</feature>
<accession>A0A3P7LIU9</accession>
<evidence type="ECO:0000313" key="3">
    <source>
        <dbReference type="Proteomes" id="UP000281553"/>
    </source>
</evidence>
<gene>
    <name evidence="2" type="ORF">DILT_LOCUS12555</name>
</gene>
<keyword evidence="3" id="KW-1185">Reference proteome</keyword>
<organism evidence="2 3">
    <name type="scientific">Dibothriocephalus latus</name>
    <name type="common">Fish tapeworm</name>
    <name type="synonym">Diphyllobothrium latum</name>
    <dbReference type="NCBI Taxonomy" id="60516"/>
    <lineage>
        <taxon>Eukaryota</taxon>
        <taxon>Metazoa</taxon>
        <taxon>Spiralia</taxon>
        <taxon>Lophotrochozoa</taxon>
        <taxon>Platyhelminthes</taxon>
        <taxon>Cestoda</taxon>
        <taxon>Eucestoda</taxon>
        <taxon>Diphyllobothriidea</taxon>
        <taxon>Diphyllobothriidae</taxon>
        <taxon>Dibothriocephalus</taxon>
    </lineage>
</organism>
<keyword evidence="1" id="KW-0732">Signal</keyword>
<sequence>MLSLLAATVGTVCLAFGALSENLELVLLDDQVVTVQSVNKAKVTRLAEFIEVI</sequence>
<dbReference type="Proteomes" id="UP000281553">
    <property type="component" value="Unassembled WGS sequence"/>
</dbReference>
<protein>
    <submittedName>
        <fullName evidence="2">Uncharacterized protein</fullName>
    </submittedName>
</protein>
<reference evidence="2 3" key="1">
    <citation type="submission" date="2018-11" db="EMBL/GenBank/DDBJ databases">
        <authorList>
            <consortium name="Pathogen Informatics"/>
        </authorList>
    </citation>
    <scope>NUCLEOTIDE SEQUENCE [LARGE SCALE GENOMIC DNA]</scope>
</reference>
<dbReference type="EMBL" id="UYRU01066858">
    <property type="protein sequence ID" value="VDN16724.1"/>
    <property type="molecule type" value="Genomic_DNA"/>
</dbReference>